<dbReference type="InterPro" id="IPR051598">
    <property type="entry name" value="TSUP/Inactive_protease-like"/>
</dbReference>
<feature type="transmembrane region" description="Helical" evidence="6">
    <location>
        <begin position="216"/>
        <end position="233"/>
    </location>
</feature>
<dbReference type="RefSeq" id="WP_095498401.1">
    <property type="nucleotide sequence ID" value="NZ_BSPO01000003.1"/>
</dbReference>
<gene>
    <name evidence="7" type="ORF">GCM10007894_20910</name>
</gene>
<evidence type="ECO:0000256" key="1">
    <source>
        <dbReference type="ARBA" id="ARBA00004141"/>
    </source>
</evidence>
<keyword evidence="5 6" id="KW-0472">Membrane</keyword>
<name>A0AA37TW27_9GAMM</name>
<evidence type="ECO:0000256" key="2">
    <source>
        <dbReference type="ARBA" id="ARBA00009142"/>
    </source>
</evidence>
<comment type="similarity">
    <text evidence="2 6">Belongs to the 4-toluene sulfonate uptake permease (TSUP) (TC 2.A.102) family.</text>
</comment>
<evidence type="ECO:0000313" key="7">
    <source>
        <dbReference type="EMBL" id="GLS84114.1"/>
    </source>
</evidence>
<organism evidence="7 8">
    <name type="scientific">Paraferrimonas haliotis</name>
    <dbReference type="NCBI Taxonomy" id="2013866"/>
    <lineage>
        <taxon>Bacteria</taxon>
        <taxon>Pseudomonadati</taxon>
        <taxon>Pseudomonadota</taxon>
        <taxon>Gammaproteobacteria</taxon>
        <taxon>Alteromonadales</taxon>
        <taxon>Ferrimonadaceae</taxon>
        <taxon>Paraferrimonas</taxon>
    </lineage>
</organism>
<dbReference type="PANTHER" id="PTHR43701:SF2">
    <property type="entry name" value="MEMBRANE TRANSPORTER PROTEIN YJNA-RELATED"/>
    <property type="match status" value="1"/>
</dbReference>
<dbReference type="Pfam" id="PF01925">
    <property type="entry name" value="TauE"/>
    <property type="match status" value="1"/>
</dbReference>
<accession>A0AA37TW27</accession>
<feature type="transmembrane region" description="Helical" evidence="6">
    <location>
        <begin position="7"/>
        <end position="28"/>
    </location>
</feature>
<comment type="subcellular location">
    <subcellularLocation>
        <location evidence="6">Cell membrane</location>
        <topology evidence="6">Multi-pass membrane protein</topology>
    </subcellularLocation>
    <subcellularLocation>
        <location evidence="1">Membrane</location>
        <topology evidence="1">Multi-pass membrane protein</topology>
    </subcellularLocation>
</comment>
<feature type="transmembrane region" description="Helical" evidence="6">
    <location>
        <begin position="76"/>
        <end position="95"/>
    </location>
</feature>
<feature type="transmembrane region" description="Helical" evidence="6">
    <location>
        <begin position="185"/>
        <end position="209"/>
    </location>
</feature>
<dbReference type="EMBL" id="BSPO01000003">
    <property type="protein sequence ID" value="GLS84114.1"/>
    <property type="molecule type" value="Genomic_DNA"/>
</dbReference>
<feature type="transmembrane region" description="Helical" evidence="6">
    <location>
        <begin position="148"/>
        <end position="165"/>
    </location>
</feature>
<feature type="transmembrane region" description="Helical" evidence="6">
    <location>
        <begin position="245"/>
        <end position="264"/>
    </location>
</feature>
<dbReference type="PANTHER" id="PTHR43701">
    <property type="entry name" value="MEMBRANE TRANSPORTER PROTEIN MJ0441-RELATED"/>
    <property type="match status" value="1"/>
</dbReference>
<evidence type="ECO:0000256" key="3">
    <source>
        <dbReference type="ARBA" id="ARBA00022692"/>
    </source>
</evidence>
<sequence>MLKVQRLPINWVVISFVGVWIAAIALQTHSMQLLQNYGNFTLLGIVGAIFANSTGAGGGVVFIPAFNHLNFSVEQALATSFAIQCMGMTSGALAWRRFYQQTHKEQVSEGSWGLIANISAVCAIACGIGLWCTYLFSWQSPTSLEQLFGWFSLILGSAILASSLLKTSRAQRFQLQTFDYLSLVLVGFFGGIITAWLSVGVGEILAIYLIMRKFDVMLAIASAVVVSALTVWIGVAEHALIRAEVVWSVVLFAGPGAIVGAMLARKLATRLPVRQLKAFFALWVLLMGAVSLAQ</sequence>
<feature type="transmembrane region" description="Helical" evidence="6">
    <location>
        <begin position="276"/>
        <end position="293"/>
    </location>
</feature>
<dbReference type="AlphaFoldDB" id="A0AA37TW27"/>
<feature type="transmembrane region" description="Helical" evidence="6">
    <location>
        <begin position="40"/>
        <end position="64"/>
    </location>
</feature>
<protein>
    <recommendedName>
        <fullName evidence="6">Probable membrane transporter protein</fullName>
    </recommendedName>
</protein>
<evidence type="ECO:0000313" key="8">
    <source>
        <dbReference type="Proteomes" id="UP001157439"/>
    </source>
</evidence>
<proteinExistence type="inferred from homology"/>
<reference evidence="7 8" key="1">
    <citation type="journal article" date="2014" name="Int. J. Syst. Evol. Microbiol.">
        <title>Complete genome sequence of Corynebacterium casei LMG S-19264T (=DSM 44701T), isolated from a smear-ripened cheese.</title>
        <authorList>
            <consortium name="US DOE Joint Genome Institute (JGI-PGF)"/>
            <person name="Walter F."/>
            <person name="Albersmeier A."/>
            <person name="Kalinowski J."/>
            <person name="Ruckert C."/>
        </authorList>
    </citation>
    <scope>NUCLEOTIDE SEQUENCE [LARGE SCALE GENOMIC DNA]</scope>
    <source>
        <strain evidence="7 8">NBRC 112785</strain>
    </source>
</reference>
<comment type="caution">
    <text evidence="7">The sequence shown here is derived from an EMBL/GenBank/DDBJ whole genome shotgun (WGS) entry which is preliminary data.</text>
</comment>
<dbReference type="Proteomes" id="UP001157439">
    <property type="component" value="Unassembled WGS sequence"/>
</dbReference>
<keyword evidence="6" id="KW-1003">Cell membrane</keyword>
<feature type="transmembrane region" description="Helical" evidence="6">
    <location>
        <begin position="115"/>
        <end position="136"/>
    </location>
</feature>
<evidence type="ECO:0000256" key="4">
    <source>
        <dbReference type="ARBA" id="ARBA00022989"/>
    </source>
</evidence>
<keyword evidence="4 6" id="KW-1133">Transmembrane helix</keyword>
<dbReference type="InterPro" id="IPR002781">
    <property type="entry name" value="TM_pro_TauE-like"/>
</dbReference>
<keyword evidence="3 6" id="KW-0812">Transmembrane</keyword>
<keyword evidence="8" id="KW-1185">Reference proteome</keyword>
<dbReference type="GO" id="GO:0005886">
    <property type="term" value="C:plasma membrane"/>
    <property type="evidence" value="ECO:0007669"/>
    <property type="project" value="UniProtKB-SubCell"/>
</dbReference>
<evidence type="ECO:0000256" key="5">
    <source>
        <dbReference type="ARBA" id="ARBA00023136"/>
    </source>
</evidence>
<evidence type="ECO:0000256" key="6">
    <source>
        <dbReference type="RuleBase" id="RU363041"/>
    </source>
</evidence>